<evidence type="ECO:0000256" key="4">
    <source>
        <dbReference type="ARBA" id="ARBA00022827"/>
    </source>
</evidence>
<name>A0A1V4DFQ9_9ENTE</name>
<evidence type="ECO:0000256" key="7">
    <source>
        <dbReference type="ARBA" id="ARBA00023284"/>
    </source>
</evidence>
<dbReference type="Pfam" id="PF02852">
    <property type="entry name" value="Pyr_redox_dim"/>
    <property type="match status" value="1"/>
</dbReference>
<dbReference type="SUPFAM" id="SSF51905">
    <property type="entry name" value="FAD/NAD(P)-binding domain"/>
    <property type="match status" value="2"/>
</dbReference>
<comment type="caution">
    <text evidence="9">The sequence shown here is derived from an EMBL/GenBank/DDBJ whole genome shotgun (WGS) entry which is preliminary data.</text>
</comment>
<keyword evidence="6" id="KW-0558">Oxidation</keyword>
<evidence type="ECO:0000256" key="1">
    <source>
        <dbReference type="ARBA" id="ARBA00001974"/>
    </source>
</evidence>
<protein>
    <submittedName>
        <fullName evidence="9">Pyridine nucleotide-disulfide oxidoreductase</fullName>
    </submittedName>
</protein>
<keyword evidence="3" id="KW-0285">Flavoprotein</keyword>
<dbReference type="RefSeq" id="WP_079345609.1">
    <property type="nucleotide sequence ID" value="NZ_MVAB01000001.1"/>
</dbReference>
<dbReference type="InterPro" id="IPR016156">
    <property type="entry name" value="FAD/NAD-linked_Rdtase_dimer_sf"/>
</dbReference>
<dbReference type="AlphaFoldDB" id="A0A1V4DFQ9"/>
<evidence type="ECO:0000313" key="9">
    <source>
        <dbReference type="EMBL" id="OPF87261.1"/>
    </source>
</evidence>
<keyword evidence="5" id="KW-0560">Oxidoreductase</keyword>
<dbReference type="InterPro" id="IPR050260">
    <property type="entry name" value="FAD-bd_OxRdtase"/>
</dbReference>
<dbReference type="Pfam" id="PF00581">
    <property type="entry name" value="Rhodanese"/>
    <property type="match status" value="1"/>
</dbReference>
<keyword evidence="4" id="KW-0274">FAD</keyword>
<feature type="domain" description="Rhodanese" evidence="8">
    <location>
        <begin position="463"/>
        <end position="544"/>
    </location>
</feature>
<dbReference type="PRINTS" id="PR00411">
    <property type="entry name" value="PNDRDTASEI"/>
</dbReference>
<dbReference type="Gene3D" id="3.50.50.60">
    <property type="entry name" value="FAD/NAD(P)-binding domain"/>
    <property type="match status" value="2"/>
</dbReference>
<evidence type="ECO:0000259" key="8">
    <source>
        <dbReference type="PROSITE" id="PS50206"/>
    </source>
</evidence>
<dbReference type="GO" id="GO:0016491">
    <property type="term" value="F:oxidoreductase activity"/>
    <property type="evidence" value="ECO:0007669"/>
    <property type="project" value="UniProtKB-KW"/>
</dbReference>
<dbReference type="EMBL" id="MVAB01000001">
    <property type="protein sequence ID" value="OPF87261.1"/>
    <property type="molecule type" value="Genomic_DNA"/>
</dbReference>
<organism evidence="9 10">
    <name type="scientific">Vagococcus martis</name>
    <dbReference type="NCBI Taxonomy" id="1768210"/>
    <lineage>
        <taxon>Bacteria</taxon>
        <taxon>Bacillati</taxon>
        <taxon>Bacillota</taxon>
        <taxon>Bacilli</taxon>
        <taxon>Lactobacillales</taxon>
        <taxon>Enterococcaceae</taxon>
        <taxon>Vagococcus</taxon>
    </lineage>
</organism>
<evidence type="ECO:0000256" key="6">
    <source>
        <dbReference type="ARBA" id="ARBA00023097"/>
    </source>
</evidence>
<dbReference type="Proteomes" id="UP000189970">
    <property type="component" value="Unassembled WGS sequence"/>
</dbReference>
<dbReference type="InterPro" id="IPR036873">
    <property type="entry name" value="Rhodanese-like_dom_sf"/>
</dbReference>
<dbReference type="PRINTS" id="PR00368">
    <property type="entry name" value="FADPNR"/>
</dbReference>
<accession>A0A1V4DFQ9</accession>
<evidence type="ECO:0000256" key="5">
    <source>
        <dbReference type="ARBA" id="ARBA00023002"/>
    </source>
</evidence>
<evidence type="ECO:0000256" key="3">
    <source>
        <dbReference type="ARBA" id="ARBA00022630"/>
    </source>
</evidence>
<dbReference type="PANTHER" id="PTHR43429:SF1">
    <property type="entry name" value="NAD(P)H SULFUR OXIDOREDUCTASE (COA-DEPENDENT)"/>
    <property type="match status" value="1"/>
</dbReference>
<evidence type="ECO:0000313" key="10">
    <source>
        <dbReference type="Proteomes" id="UP000189970"/>
    </source>
</evidence>
<dbReference type="SUPFAM" id="SSF52821">
    <property type="entry name" value="Rhodanese/Cell cycle control phosphatase"/>
    <property type="match status" value="1"/>
</dbReference>
<dbReference type="InterPro" id="IPR036188">
    <property type="entry name" value="FAD/NAD-bd_sf"/>
</dbReference>
<keyword evidence="7" id="KW-0676">Redox-active center</keyword>
<dbReference type="SUPFAM" id="SSF55424">
    <property type="entry name" value="FAD/NAD-linked reductases, dimerisation (C-terminal) domain"/>
    <property type="match status" value="1"/>
</dbReference>
<dbReference type="Pfam" id="PF07992">
    <property type="entry name" value="Pyr_redox_2"/>
    <property type="match status" value="1"/>
</dbReference>
<evidence type="ECO:0000256" key="2">
    <source>
        <dbReference type="ARBA" id="ARBA00009130"/>
    </source>
</evidence>
<sequence length="567" mass="62347">MSKRVLIIGGVAGGASTAARVRRIDEFAEIIMFEKGPFVSFSNCALPFHLSGVVAEADDLVLMSPEVFHKQYNITAKVNHEVIAIHPEEKKITVKNVLTGETMDEEYDELVLSPGANPILPKSIKGIGSDHVFTVRNVPDIDAIKHYIDDNNIKDVAVVGAGFIGIEVAENLQMAGKNVTIIEAANQVMAPFDYDMAQILHKEIIDNDVDLVLEDGVKEIFSDKVVLESGKEIPAKAVIMAIGVTPELTLAKSAGLEIGETGGIKVNHHYLTSKPHIYAVGDVIETTHFITQKPTRLTLAGPAQRQARAAADHMYGKTYRNTGVIGSSVIQCFGMNAASTGLNEKDCQREGIAYQTAYVIPKDRVGLMPNAKPLFFKLIFADPSGQILGAQAMGQGNVDKRIDVIAAMIMNHANIEDLKELELSYSPMFGTAKDVVNMAALVAMNVLNGEYKQVPVTKIRELVEKDAFIIDAREPNEYAEGHIVNAVSIPFSEFRQRLDEIPTNRPVYVHCLSSQRSYNMVKALQAHGFDNVYNLMGSFLGLCMYEYFNDQQTGRKPIVTNYRFDLL</sequence>
<comment type="similarity">
    <text evidence="2">Belongs to the class-III pyridine nucleotide-disulfide oxidoreductase family.</text>
</comment>
<proteinExistence type="inferred from homology"/>
<dbReference type="SMART" id="SM00450">
    <property type="entry name" value="RHOD"/>
    <property type="match status" value="1"/>
</dbReference>
<dbReference type="PROSITE" id="PS50206">
    <property type="entry name" value="RHODANESE_3"/>
    <property type="match status" value="1"/>
</dbReference>
<dbReference type="CDD" id="cd00158">
    <property type="entry name" value="RHOD"/>
    <property type="match status" value="1"/>
</dbReference>
<dbReference type="PANTHER" id="PTHR43429">
    <property type="entry name" value="PYRIDINE NUCLEOTIDE-DISULFIDE OXIDOREDUCTASE DOMAIN-CONTAINING"/>
    <property type="match status" value="1"/>
</dbReference>
<dbReference type="InterPro" id="IPR001763">
    <property type="entry name" value="Rhodanese-like_dom"/>
</dbReference>
<keyword evidence="10" id="KW-1185">Reference proteome</keyword>
<dbReference type="Gene3D" id="3.40.250.10">
    <property type="entry name" value="Rhodanese-like domain"/>
    <property type="match status" value="1"/>
</dbReference>
<reference evidence="9 10" key="1">
    <citation type="submission" date="2017-02" db="EMBL/GenBank/DDBJ databases">
        <title>Vagococcus cremeus sp. nov., isolated from the small intestine of a marten, Martes flavigula.</title>
        <authorList>
            <person name="Tak E.J."/>
            <person name="Bae J.-W."/>
        </authorList>
    </citation>
    <scope>NUCLEOTIDE SEQUENCE [LARGE SCALE GENOMIC DNA]</scope>
    <source>
        <strain evidence="9 10">D7T301</strain>
    </source>
</reference>
<dbReference type="InterPro" id="IPR023753">
    <property type="entry name" value="FAD/NAD-binding_dom"/>
</dbReference>
<gene>
    <name evidence="9" type="ORF">BW731_03050</name>
</gene>
<comment type="cofactor">
    <cofactor evidence="1">
        <name>FAD</name>
        <dbReference type="ChEBI" id="CHEBI:57692"/>
    </cofactor>
</comment>
<dbReference type="InterPro" id="IPR004099">
    <property type="entry name" value="Pyr_nucl-diS_OxRdtase_dimer"/>
</dbReference>